<feature type="compositionally biased region" description="Basic and acidic residues" evidence="14">
    <location>
        <begin position="2483"/>
        <end position="2495"/>
    </location>
</feature>
<feature type="transmembrane region" description="Helical" evidence="15">
    <location>
        <begin position="698"/>
        <end position="721"/>
    </location>
</feature>
<feature type="domain" description="PNPLA" evidence="17">
    <location>
        <begin position="1906"/>
        <end position="2074"/>
    </location>
</feature>
<evidence type="ECO:0000256" key="10">
    <source>
        <dbReference type="ARBA" id="ARBA00023201"/>
    </source>
</evidence>
<evidence type="ECO:0000256" key="7">
    <source>
        <dbReference type="ARBA" id="ARBA00023065"/>
    </source>
</evidence>
<feature type="short sequence motif" description="DGA/G" evidence="12">
    <location>
        <begin position="2061"/>
        <end position="2063"/>
    </location>
</feature>
<evidence type="ECO:0000256" key="15">
    <source>
        <dbReference type="SAM" id="Phobius"/>
    </source>
</evidence>
<proteinExistence type="inferred from homology"/>
<keyword evidence="3 13" id="KW-0894">Sodium channel</keyword>
<dbReference type="GO" id="GO:0015280">
    <property type="term" value="F:ligand-gated sodium channel activity"/>
    <property type="evidence" value="ECO:0007669"/>
    <property type="project" value="TreeGrafter"/>
</dbReference>
<keyword evidence="7 13" id="KW-0406">Ion transport</keyword>
<evidence type="ECO:0000256" key="8">
    <source>
        <dbReference type="ARBA" id="ARBA00023098"/>
    </source>
</evidence>
<dbReference type="GO" id="GO:0006629">
    <property type="term" value="P:lipid metabolic process"/>
    <property type="evidence" value="ECO:0007669"/>
    <property type="project" value="UniProtKB-KW"/>
</dbReference>
<keyword evidence="9 15" id="KW-0472">Membrane</keyword>
<feature type="region of interest" description="Disordered" evidence="14">
    <location>
        <begin position="52"/>
        <end position="82"/>
    </location>
</feature>
<dbReference type="InterPro" id="IPR016035">
    <property type="entry name" value="Acyl_Trfase/lysoPLipase"/>
</dbReference>
<reference evidence="19" key="1">
    <citation type="submission" date="2016-11" db="UniProtKB">
        <authorList>
            <consortium name="WormBaseParasite"/>
        </authorList>
    </citation>
    <scope>IDENTIFICATION</scope>
</reference>
<keyword evidence="8" id="KW-0443">Lipid metabolism</keyword>
<dbReference type="WBParaSite" id="maker-uti_cns_0007050-snap-gene-0.2-mRNA-1">
    <property type="protein sequence ID" value="maker-uti_cns_0007050-snap-gene-0.2-mRNA-1"/>
    <property type="gene ID" value="maker-uti_cns_0007050-snap-gene-0.2"/>
</dbReference>
<keyword evidence="5 15" id="KW-1133">Transmembrane helix</keyword>
<evidence type="ECO:0000256" key="3">
    <source>
        <dbReference type="ARBA" id="ARBA00022461"/>
    </source>
</evidence>
<dbReference type="PANTHER" id="PTHR11690:SF248">
    <property type="entry name" value="PICKPOCKET 17, ISOFORM A"/>
    <property type="match status" value="1"/>
</dbReference>
<name>A0A1I8HNZ5_9PLAT</name>
<dbReference type="Gene3D" id="3.40.1090.10">
    <property type="entry name" value="Cytosolic phospholipase A2 catalytic domain"/>
    <property type="match status" value="1"/>
</dbReference>
<sequence length="3456" mass="378497">TSTGPSAGWPVTCGKLFSRRTGTSSSSVKAVRSLKRFAGTLVERFRRNRLTTSAEVPEPSLMRRTRASSRPTSGRSTSAAGHRSPWCLTRSRRCSALALIRVQQFIVDSSQVANVMSAPSESYWLPTNQRNRVVAYGVLVTRKLAWSQVRQSGCHDNHLALSDCTDHQTRSVKRAEMQADQNSRVGQSERARDILLRFCRNTSLRGIPRIVSADSRRYQILWLVFVAALMIGCAINLQQIINLYLAFDVVQMPSHVHRLDAQFPSITVCNQVPLSLQGRETIYRHGWRAPRDYWAAVKQAAKQLSRLKNISREDWKQLSPYMAGFFSLNSYFSNIPAGHEPSDLGFTLNQLMLKKYRDGSSELPMSSPRCQAVGSWRQVHDQSRLNCYTFSVNTSYPVIEMEMLLYLGHELSIGCDDCMTIDPNTQIMGARVVLHEQGSFPDVTKLGFNVYPGTLTEVRFTSVNWTRLPRPYGECHHRVPPHLHIFGRNFAYSIDACKRLHHQEYIERECGCTLASMLYSKGNASAMCERLDGDFNSFSLRGLVQTTKRTRCGLLGSFRDVDYHCPLPCNYLTYEVSTTQALWPRDSMQLHLFESELLPLLQHGPEYEFEDPNRSRNHSILNNPARQAYATVKQMYEDVVRAKGSSRTEAAKLVISNKLVSRSLLTLRISRKDFTVLQIVDKPVRTLASTLSQIGGLLSMWIGLTLVWLVEVLELLIKLAVHWQSRLSNRRAASSNEEPANARLKERKSTSVRFAVICSFCLILTASGSSLFPVKRSPQPPSPRLQSLGSIEEVAKYLGYLDRHVHSVPRPQFGKRSLGSSGEFRSAAEAARYLSSLRRYLNSMSRPRLNAFLDLPPLDIFVRSEAEKAARRLIDTGITLKPQRAMAKRKHLPHSDLCLKDLQESGRPQRPLGRGTSHAQPLSLIQDGLSGFGVCILTNGRVLATHAQHTGRLSTVFQNEVLAISSCAAELCTKNTSGNIVFRSDSQTALLALCHTTTASRTDIRALAMTLTGYGCFARHCFLRGDIRNEVSLFCEYDNEDAQHFVCQCPFFTREQLNHLGPNPSIDDVCRPENISRLVRFLRATRRASFFPNEDNAAGPGYLLPWPYASLSRTQCNVSRTNSCAYRAVRPTQTLSNIISLLSASSYQLETEVEAQCQLGRDRSSTVSRSISSLQDFIDEEVRKRTELDSLIEALSDSPFFKTLDSKPLTAIAEALQTEGRQQGCGRFVHCDCFYQSDTGLDRLFVLSDSDTQPASGGGAATRFRTGGLRLLYSPSGLARSLLSERQRQSISQAVHSFPCSLHARMPPDGFWSISFASIANCLDAWPEAKRHLLLQLWSHINDTLLLVLVEWLGLEAGSFLETKFYEDLLSQEIDRLADEVAATSGVNFASMSFYERRPLYRRLAVRLLEEISGTASPSEGAEDHITIVYCSVAPDKEALDGFRAFLVLEGRLETTPTQATLGVSQGSSSVLPGWVGLVPYFAQSRLPFLVRPAVDDADDEDDAKRDGSGVVGGGGGGGGVVLVIISDALMDEMFRLHRGDHLVRKGDPTETVEIVVSGRLRRDGSTEFTRGDCAGLIEGLMESSAVSTCWSGDIVAVRESRAVSLPLSLARAWVSNTRRLNILDRLLGSMCEAQLDRQQQRLTRLQRRKQTRLRVCRRDASDNGFKENNDDDLGYAPDEDEKPVAHVTAWLTRQRRRNRSRLVDPTRFNLNELLHHLQLCLDAAHGTDTAMVVSETDVERHFGRPADQLPDAALRNWLEDLELAFSVLVLVSTGPVTRWTRMVLGFLDCLVVCCDSNVAGADASGEKDATKMHLSRVHVAVFHPLTLRPVPEGTSLRFLRRRRWWARRVYHVRYSTGRYKPKPEGSAAKPAAQSAAQQPELASWISSHSDLARLTRCVTGVGVGLAFGSAVPRGLANFGVLEALLSDGVAVDMIAGSGLGALTAAAWALHEGDIGATRAGLQRHWARIDSRWSRLRDLTLPLVATYTGAELNASLRQLFGDHRQAEDLWLPFVAVSTDLVVAQAVAHATGTLWRSVRASCGLVGAYPPVWEPRTGRLLLDGAHTDRMPARTLRRRLKARYVVAAALESKRRLRPGTYLVFGDAVSGFSELLRSLNPFRLTPLAPSAADIQGALGSLASGELSVGGKDDDDDLEDEEDAVDAEVAEEASAAPLSWCVTVQPDPSFSTEEFAKAGGRAGDFERWRGYWAARRRLRRLGTLVAQLNISCRDVPMDEAPQGQVFHSGGHLSGHVEHLSLAQGIVIVAAVFASRTSVGQELVKVAVRRQLHGQAAGALAQRHTQKSDQIGMGQAGQLLKLLGEFLLQGRICTAVQALDGHRLMGNSCAVSNGVVHCRSSLTSETDFLVAASRIALPLASPHGSSAAAAAAASAAAAALAEPRFGGDFTRGGVLGKTGRAGGGCGGCEQGGRPQSSHSPAPDTKHQGGGGGGGVAADPATPRDGPATGRLRHWLWSPRAPRARGSTVGRRDRSDYARPVHDSPWHRWRCSSLGQLACCVLTFEAAEAANCNKQQPDNSRCSSSASLLNWNIFDRTKTSRPPRNPLQTFGLKRWQKPVCTAPESPSAPSPPTSDGASGLSLPSLREGRLAEQRSMNFEPLPPFWPAAEYFHRVKETAVKAAGNAHLNKTTAIAQAQRLDSPTSAERAKMNKPKSRFLRKSIKQKEQKRKTLQAIWPVSKLFKTELSVRNPEQKWPYGLHFCTEFLAQQRNFSKFENLSLNADQRRNLKVSRGINQKVSLIVLLRETNLEVSELEIRTGGPRVTPTYDIGPPPLNLKPPRSHYSLIEILNCDIVPVGMIFIFKAAQTIKQRYESRLHHGDKERQEIGQYQVCRRGALAPKPDVLTVAAATASQGALHGLGANKGRATGSVRGAGVSQQTVDITPSSRLTSPVGCLQREQQHLLHRLWAVRLGADEMACELESPTAHAAIECRVGDSLDADVEGGAQQTSVRRIDLLFETKGSPGKPAAASQVLASVWNQTAEVDELLTSREFGRLPVSASAKYCSLDVVRHAEHNGLLRVDHQADTRRNGNQPVQLPLGALDGRGQQGEVVGVAKHAEPLLRQMPRWSSSLVVPGFFGTATMCAVVHSLGAASPKSTRFITLATSAATQGMRSASMGTSSGPSAFPPGDCWASLTTSAALTGATLKLSSAGSGVSGGSVRLSGSGGGGALTMAAKNSRSSFLRSSGVSPARFSGLRRFRPRRCCVASVKAAHRHGAEELLRSVAGDDLEVAVVTLQRVVNQCVNAAASNNDFHSVGGSSAFYLEAVPARKLASVIAPALGADAGLYWVQSRVERVVTRRVRVVHRVALEAADAAGRVRGENCAWGWGATVSTVSVGNVLWVKIGIEECPFCLSGVENAEHFICDCPAFTLDRPQSKPEHFQRFRARESLPARPLTKGYRASDYPPPGFSGGGPRCPWSLGARGMGGNASPLHPDAWNPLQLSQ</sequence>
<evidence type="ECO:0000256" key="14">
    <source>
        <dbReference type="SAM" id="MobiDB-lite"/>
    </source>
</evidence>
<evidence type="ECO:0000256" key="9">
    <source>
        <dbReference type="ARBA" id="ARBA00023136"/>
    </source>
</evidence>
<dbReference type="PROSITE" id="PS51635">
    <property type="entry name" value="PNPLA"/>
    <property type="match status" value="1"/>
</dbReference>
<keyword evidence="18" id="KW-1185">Reference proteome</keyword>
<evidence type="ECO:0000256" key="6">
    <source>
        <dbReference type="ARBA" id="ARBA00023053"/>
    </source>
</evidence>
<dbReference type="PROSITE" id="PS50042">
    <property type="entry name" value="CNMP_BINDING_3"/>
    <property type="match status" value="1"/>
</dbReference>
<evidence type="ECO:0000256" key="12">
    <source>
        <dbReference type="PROSITE-ProRule" id="PRU01161"/>
    </source>
</evidence>
<protein>
    <submittedName>
        <fullName evidence="19">Amiloride-sensitive sodium channel</fullName>
    </submittedName>
</protein>
<feature type="compositionally biased region" description="Acidic residues" evidence="14">
    <location>
        <begin position="1670"/>
        <end position="1679"/>
    </location>
</feature>
<accession>A0A1I8HNZ5</accession>
<keyword evidence="2 13" id="KW-0813">Transport</keyword>
<comment type="caution">
    <text evidence="12">Lacks conserved residue(s) required for the propagation of feature annotation.</text>
</comment>
<dbReference type="Gene3D" id="1.10.287.770">
    <property type="entry name" value="YojJ-like"/>
    <property type="match status" value="1"/>
</dbReference>
<evidence type="ECO:0000256" key="1">
    <source>
        <dbReference type="ARBA" id="ARBA00004141"/>
    </source>
</evidence>
<dbReference type="InterPro" id="IPR002641">
    <property type="entry name" value="PNPLA_dom"/>
</dbReference>
<organism evidence="18 19">
    <name type="scientific">Macrostomum lignano</name>
    <dbReference type="NCBI Taxonomy" id="282301"/>
    <lineage>
        <taxon>Eukaryota</taxon>
        <taxon>Metazoa</taxon>
        <taxon>Spiralia</taxon>
        <taxon>Lophotrochozoa</taxon>
        <taxon>Platyhelminthes</taxon>
        <taxon>Rhabditophora</taxon>
        <taxon>Macrostomorpha</taxon>
        <taxon>Macrostomida</taxon>
        <taxon>Macrostomidae</taxon>
        <taxon>Macrostomum</taxon>
    </lineage>
</organism>
<evidence type="ECO:0000313" key="19">
    <source>
        <dbReference type="WBParaSite" id="maker-uti_cns_0007050-snap-gene-0.2-mRNA-1"/>
    </source>
</evidence>
<feature type="compositionally biased region" description="Basic and acidic residues" evidence="14">
    <location>
        <begin position="1660"/>
        <end position="1669"/>
    </location>
</feature>
<dbReference type="PANTHER" id="PTHR11690">
    <property type="entry name" value="AMILORIDE-SENSITIVE SODIUM CHANNEL-RELATED"/>
    <property type="match status" value="1"/>
</dbReference>
<feature type="region of interest" description="Disordered" evidence="14">
    <location>
        <begin position="1660"/>
        <end position="1679"/>
    </location>
</feature>
<dbReference type="SUPFAM" id="SSF52151">
    <property type="entry name" value="FabD/lysophospholipase-like"/>
    <property type="match status" value="1"/>
</dbReference>
<keyword evidence="11 13" id="KW-0407">Ion channel</keyword>
<evidence type="ECO:0000256" key="5">
    <source>
        <dbReference type="ARBA" id="ARBA00022989"/>
    </source>
</evidence>
<dbReference type="InterPro" id="IPR000595">
    <property type="entry name" value="cNMP-bd_dom"/>
</dbReference>
<keyword evidence="10 13" id="KW-0739">Sodium transport</keyword>
<dbReference type="Proteomes" id="UP000095280">
    <property type="component" value="Unplaced"/>
</dbReference>
<dbReference type="GO" id="GO:0005886">
    <property type="term" value="C:plasma membrane"/>
    <property type="evidence" value="ECO:0007669"/>
    <property type="project" value="TreeGrafter"/>
</dbReference>
<feature type="transmembrane region" description="Helical" evidence="15">
    <location>
        <begin position="752"/>
        <end position="772"/>
    </location>
</feature>
<evidence type="ECO:0000313" key="18">
    <source>
        <dbReference type="Proteomes" id="UP000095280"/>
    </source>
</evidence>
<evidence type="ECO:0000259" key="16">
    <source>
        <dbReference type="PROSITE" id="PS50042"/>
    </source>
</evidence>
<dbReference type="PROSITE" id="PS50276">
    <property type="entry name" value="PANCREATIC_HORMONE_2"/>
    <property type="match status" value="1"/>
</dbReference>
<evidence type="ECO:0000256" key="4">
    <source>
        <dbReference type="ARBA" id="ARBA00022692"/>
    </source>
</evidence>
<feature type="compositionally biased region" description="Polar residues" evidence="14">
    <location>
        <begin position="68"/>
        <end position="79"/>
    </location>
</feature>
<dbReference type="Pfam" id="PF01734">
    <property type="entry name" value="Patatin"/>
    <property type="match status" value="1"/>
</dbReference>
<evidence type="ECO:0000256" key="2">
    <source>
        <dbReference type="ARBA" id="ARBA00022448"/>
    </source>
</evidence>
<evidence type="ECO:0000256" key="11">
    <source>
        <dbReference type="ARBA" id="ARBA00023303"/>
    </source>
</evidence>
<feature type="region of interest" description="Disordered" evidence="14">
    <location>
        <begin position="2572"/>
        <end position="2595"/>
    </location>
</feature>
<keyword evidence="6" id="KW-0915">Sodium</keyword>
<feature type="domain" description="Cyclic nucleotide-binding" evidence="16">
    <location>
        <begin position="1526"/>
        <end position="1562"/>
    </location>
</feature>
<dbReference type="Gene3D" id="2.60.470.10">
    <property type="entry name" value="Acid-sensing ion channels like domains"/>
    <property type="match status" value="1"/>
</dbReference>
<evidence type="ECO:0000256" key="13">
    <source>
        <dbReference type="RuleBase" id="RU000679"/>
    </source>
</evidence>
<comment type="subcellular location">
    <subcellularLocation>
        <location evidence="1">Membrane</location>
        <topology evidence="1">Multi-pass membrane protein</topology>
    </subcellularLocation>
</comment>
<keyword evidence="4 13" id="KW-0812">Transmembrane</keyword>
<feature type="transmembrane region" description="Helical" evidence="15">
    <location>
        <begin position="220"/>
        <end position="247"/>
    </location>
</feature>
<dbReference type="Pfam" id="PF00858">
    <property type="entry name" value="ASC"/>
    <property type="match status" value="1"/>
</dbReference>
<dbReference type="InterPro" id="IPR001873">
    <property type="entry name" value="ENaC"/>
</dbReference>
<dbReference type="PRINTS" id="PR01078">
    <property type="entry name" value="AMINACHANNEL"/>
</dbReference>
<feature type="region of interest" description="Disordered" evidence="14">
    <location>
        <begin position="2419"/>
        <end position="2495"/>
    </location>
</feature>
<comment type="similarity">
    <text evidence="13">Belongs to the amiloride-sensitive sodium channel (TC 1.A.6) family.</text>
</comment>
<evidence type="ECO:0000259" key="17">
    <source>
        <dbReference type="PROSITE" id="PS51635"/>
    </source>
</evidence>